<comment type="caution">
    <text evidence="1">The sequence shown here is derived from an EMBL/GenBank/DDBJ whole genome shotgun (WGS) entry which is preliminary data.</text>
</comment>
<feature type="non-terminal residue" evidence="1">
    <location>
        <position position="43"/>
    </location>
</feature>
<sequence length="43" mass="4614">FGKYISYLSQPPRKGVSHWLGKANPNQISHFTGTSRGSVPGVG</sequence>
<name>A0ACA9SLF4_9GLOM</name>
<reference evidence="1" key="1">
    <citation type="submission" date="2021-06" db="EMBL/GenBank/DDBJ databases">
        <authorList>
            <person name="Kallberg Y."/>
            <person name="Tangrot J."/>
            <person name="Rosling A."/>
        </authorList>
    </citation>
    <scope>NUCLEOTIDE SEQUENCE</scope>
    <source>
        <strain evidence="1">MA461A</strain>
    </source>
</reference>
<gene>
    <name evidence="1" type="ORF">RPERSI_LOCUS32699</name>
</gene>
<organism evidence="1 2">
    <name type="scientific">Racocetra persica</name>
    <dbReference type="NCBI Taxonomy" id="160502"/>
    <lineage>
        <taxon>Eukaryota</taxon>
        <taxon>Fungi</taxon>
        <taxon>Fungi incertae sedis</taxon>
        <taxon>Mucoromycota</taxon>
        <taxon>Glomeromycotina</taxon>
        <taxon>Glomeromycetes</taxon>
        <taxon>Diversisporales</taxon>
        <taxon>Gigasporaceae</taxon>
        <taxon>Racocetra</taxon>
    </lineage>
</organism>
<dbReference type="EMBL" id="CAJVQC010137793">
    <property type="protein sequence ID" value="CAG8843301.1"/>
    <property type="molecule type" value="Genomic_DNA"/>
</dbReference>
<keyword evidence="2" id="KW-1185">Reference proteome</keyword>
<protein>
    <submittedName>
        <fullName evidence="1">36954_t:CDS:1</fullName>
    </submittedName>
</protein>
<dbReference type="Proteomes" id="UP000789920">
    <property type="component" value="Unassembled WGS sequence"/>
</dbReference>
<evidence type="ECO:0000313" key="2">
    <source>
        <dbReference type="Proteomes" id="UP000789920"/>
    </source>
</evidence>
<feature type="non-terminal residue" evidence="1">
    <location>
        <position position="1"/>
    </location>
</feature>
<evidence type="ECO:0000313" key="1">
    <source>
        <dbReference type="EMBL" id="CAG8843301.1"/>
    </source>
</evidence>
<accession>A0ACA9SLF4</accession>
<proteinExistence type="predicted"/>